<evidence type="ECO:0000256" key="1">
    <source>
        <dbReference type="SAM" id="SignalP"/>
    </source>
</evidence>
<dbReference type="PROSITE" id="PS50144">
    <property type="entry name" value="MATH"/>
    <property type="match status" value="1"/>
</dbReference>
<keyword evidence="4" id="KW-1185">Reference proteome</keyword>
<dbReference type="InterPro" id="IPR008974">
    <property type="entry name" value="TRAF-like"/>
</dbReference>
<evidence type="ECO:0000313" key="4">
    <source>
        <dbReference type="Proteomes" id="UP001209854"/>
    </source>
</evidence>
<sequence>MKIRLFKILMNCCFAFFANLLLSSNGFAFSETEKRITSLKLLTHAKASIHKHHNGRLLWKIEGYRQKMQDAITGKQTSIYSPPMYTSPFGYQFRAKLYLNGNGLGEETHLSLFFVLMKGEYDDFLPWPFQKKITMTLIDQANIGNATDAFFSDPFSTSFQKPESSMNIPMGIPTFLPLCSCYCMDSRQFIKDDTLYIEINVN</sequence>
<dbReference type="CDD" id="cd00270">
    <property type="entry name" value="MATH_TRAF_C"/>
    <property type="match status" value="1"/>
</dbReference>
<reference evidence="3 4" key="1">
    <citation type="submission" date="2022-10" db="EMBL/GenBank/DDBJ databases">
        <title>High-quality genome sequences of two octocoral-associated bacteria, Endozoicomonas euniceicola EF212 and Endozoicomonas gorgoniicola PS125.</title>
        <authorList>
            <person name="Chiou Y.-J."/>
            <person name="Chen Y.-H."/>
        </authorList>
    </citation>
    <scope>NUCLEOTIDE SEQUENCE [LARGE SCALE GENOMIC DNA]</scope>
    <source>
        <strain evidence="3 4">PS125</strain>
    </source>
</reference>
<accession>A0ABT3N3G2</accession>
<dbReference type="Gene3D" id="2.60.210.10">
    <property type="entry name" value="Apoptosis, Tumor Necrosis Factor Receptor Associated Protein 2, Chain A"/>
    <property type="match status" value="1"/>
</dbReference>
<dbReference type="EMBL" id="JAPFCC010000001">
    <property type="protein sequence ID" value="MCW7556166.1"/>
    <property type="molecule type" value="Genomic_DNA"/>
</dbReference>
<dbReference type="SUPFAM" id="SSF49599">
    <property type="entry name" value="TRAF domain-like"/>
    <property type="match status" value="1"/>
</dbReference>
<dbReference type="PANTHER" id="PTHR10131">
    <property type="entry name" value="TNF RECEPTOR ASSOCIATED FACTOR"/>
    <property type="match status" value="1"/>
</dbReference>
<name>A0ABT3N3G2_9GAMM</name>
<dbReference type="SMART" id="SM00061">
    <property type="entry name" value="MATH"/>
    <property type="match status" value="1"/>
</dbReference>
<dbReference type="InterPro" id="IPR049342">
    <property type="entry name" value="TRAF1-6_MATH_dom"/>
</dbReference>
<dbReference type="RefSeq" id="WP_262565877.1">
    <property type="nucleotide sequence ID" value="NZ_JAPFCC010000001.1"/>
</dbReference>
<organism evidence="3 4">
    <name type="scientific">Endozoicomonas gorgoniicola</name>
    <dbReference type="NCBI Taxonomy" id="1234144"/>
    <lineage>
        <taxon>Bacteria</taxon>
        <taxon>Pseudomonadati</taxon>
        <taxon>Pseudomonadota</taxon>
        <taxon>Gammaproteobacteria</taxon>
        <taxon>Oceanospirillales</taxon>
        <taxon>Endozoicomonadaceae</taxon>
        <taxon>Endozoicomonas</taxon>
    </lineage>
</organism>
<keyword evidence="1" id="KW-0732">Signal</keyword>
<dbReference type="InterPro" id="IPR002083">
    <property type="entry name" value="MATH/TRAF_dom"/>
</dbReference>
<feature type="chain" id="PRO_5047097624" description="MATH domain-containing protein" evidence="1">
    <location>
        <begin position="29"/>
        <end position="202"/>
    </location>
</feature>
<dbReference type="Proteomes" id="UP001209854">
    <property type="component" value="Unassembled WGS sequence"/>
</dbReference>
<evidence type="ECO:0000259" key="2">
    <source>
        <dbReference type="PROSITE" id="PS50144"/>
    </source>
</evidence>
<proteinExistence type="predicted"/>
<dbReference type="Pfam" id="PF21355">
    <property type="entry name" value="TRAF-mep_MATH"/>
    <property type="match status" value="1"/>
</dbReference>
<feature type="domain" description="MATH" evidence="2">
    <location>
        <begin position="54"/>
        <end position="201"/>
    </location>
</feature>
<dbReference type="PANTHER" id="PTHR10131:SF94">
    <property type="entry name" value="TNF RECEPTOR-ASSOCIATED FACTOR 4"/>
    <property type="match status" value="1"/>
</dbReference>
<evidence type="ECO:0000313" key="3">
    <source>
        <dbReference type="EMBL" id="MCW7556166.1"/>
    </source>
</evidence>
<comment type="caution">
    <text evidence="3">The sequence shown here is derived from an EMBL/GenBank/DDBJ whole genome shotgun (WGS) entry which is preliminary data.</text>
</comment>
<protein>
    <recommendedName>
        <fullName evidence="2">MATH domain-containing protein</fullName>
    </recommendedName>
</protein>
<feature type="signal peptide" evidence="1">
    <location>
        <begin position="1"/>
        <end position="28"/>
    </location>
</feature>
<gene>
    <name evidence="3" type="ORF">NX722_26765</name>
</gene>